<evidence type="ECO:0000313" key="8">
    <source>
        <dbReference type="EMBL" id="PTX72191.1"/>
    </source>
</evidence>
<proteinExistence type="predicted"/>
<dbReference type="GO" id="GO:0000156">
    <property type="term" value="F:phosphorelay response regulator activity"/>
    <property type="evidence" value="ECO:0007669"/>
    <property type="project" value="TreeGrafter"/>
</dbReference>
<evidence type="ECO:0000256" key="4">
    <source>
        <dbReference type="ARBA" id="ARBA00023125"/>
    </source>
</evidence>
<organism evidence="8 9">
    <name type="scientific">Sulfitobacter mediterraneus</name>
    <dbReference type="NCBI Taxonomy" id="83219"/>
    <lineage>
        <taxon>Bacteria</taxon>
        <taxon>Pseudomonadati</taxon>
        <taxon>Pseudomonadota</taxon>
        <taxon>Alphaproteobacteria</taxon>
        <taxon>Rhodobacterales</taxon>
        <taxon>Roseobacteraceae</taxon>
        <taxon>Sulfitobacter</taxon>
    </lineage>
</organism>
<dbReference type="AlphaFoldDB" id="A0A2T6CAE7"/>
<dbReference type="Proteomes" id="UP000244092">
    <property type="component" value="Unassembled WGS sequence"/>
</dbReference>
<dbReference type="GO" id="GO:0000976">
    <property type="term" value="F:transcription cis-regulatory region binding"/>
    <property type="evidence" value="ECO:0007669"/>
    <property type="project" value="TreeGrafter"/>
</dbReference>
<keyword evidence="4" id="KW-0238">DNA-binding</keyword>
<dbReference type="Pfam" id="PF00072">
    <property type="entry name" value="Response_reg"/>
    <property type="match status" value="1"/>
</dbReference>
<accession>A0A2T6CAE7</accession>
<dbReference type="Gene3D" id="3.40.50.2300">
    <property type="match status" value="1"/>
</dbReference>
<keyword evidence="1 6" id="KW-0597">Phosphoprotein</keyword>
<reference evidence="8 9" key="1">
    <citation type="submission" date="2018-04" db="EMBL/GenBank/DDBJ databases">
        <title>Genomic Encyclopedia of Archaeal and Bacterial Type Strains, Phase II (KMG-II): from individual species to whole genera.</title>
        <authorList>
            <person name="Goeker M."/>
        </authorList>
    </citation>
    <scope>NUCLEOTIDE SEQUENCE [LARGE SCALE GENOMIC DNA]</scope>
    <source>
        <strain evidence="8 9">DSM 12244</strain>
    </source>
</reference>
<keyword evidence="5" id="KW-0804">Transcription</keyword>
<evidence type="ECO:0000256" key="2">
    <source>
        <dbReference type="ARBA" id="ARBA00023012"/>
    </source>
</evidence>
<dbReference type="PANTHER" id="PTHR48111">
    <property type="entry name" value="REGULATOR OF RPOS"/>
    <property type="match status" value="1"/>
</dbReference>
<dbReference type="SUPFAM" id="SSF52172">
    <property type="entry name" value="CheY-like"/>
    <property type="match status" value="1"/>
</dbReference>
<dbReference type="GO" id="GO:0032993">
    <property type="term" value="C:protein-DNA complex"/>
    <property type="evidence" value="ECO:0007669"/>
    <property type="project" value="TreeGrafter"/>
</dbReference>
<dbReference type="GO" id="GO:0006355">
    <property type="term" value="P:regulation of DNA-templated transcription"/>
    <property type="evidence" value="ECO:0007669"/>
    <property type="project" value="TreeGrafter"/>
</dbReference>
<feature type="domain" description="Response regulatory" evidence="7">
    <location>
        <begin position="26"/>
        <end position="146"/>
    </location>
</feature>
<evidence type="ECO:0000259" key="7">
    <source>
        <dbReference type="PROSITE" id="PS50110"/>
    </source>
</evidence>
<dbReference type="InterPro" id="IPR039420">
    <property type="entry name" value="WalR-like"/>
</dbReference>
<gene>
    <name evidence="8" type="ORF">C8N31_1128</name>
</gene>
<keyword evidence="3" id="KW-0805">Transcription regulation</keyword>
<dbReference type="GO" id="GO:0005829">
    <property type="term" value="C:cytosol"/>
    <property type="evidence" value="ECO:0007669"/>
    <property type="project" value="TreeGrafter"/>
</dbReference>
<dbReference type="SMART" id="SM00448">
    <property type="entry name" value="REC"/>
    <property type="match status" value="1"/>
</dbReference>
<comment type="caution">
    <text evidence="8">The sequence shown here is derived from an EMBL/GenBank/DDBJ whole genome shotgun (WGS) entry which is preliminary data.</text>
</comment>
<dbReference type="InterPro" id="IPR011006">
    <property type="entry name" value="CheY-like_superfamily"/>
</dbReference>
<evidence type="ECO:0000256" key="3">
    <source>
        <dbReference type="ARBA" id="ARBA00023015"/>
    </source>
</evidence>
<sequence>MFPVQIGTIAAKAFGADKWFLEFEMRILAVDDDPIILELLTQFVMAIGDHDLTTADSATEALVVLENPNTPEFDCFLFDVQMPAMDGISLTRSVRSMATYADTPILMLTAMADKRYVDAAFAAGATDYVTKPFDIAELTARVTMVEGLVESRRERNRKIFATQNLAEPEAHVELYEPISIYDVENVIDYMAMENYVEQLSRSALFGSTTFAFTIREALQFHQSLSSFEFYSLVSDVAEIISDTLEGHQYLMSYAGNGTFVCITESGWRPDMARLMDAVNLSLAQTELYNNKGERLQARVSAGQAVRLIWKSGASLMDAMAQAHASAEDASMAFEQSKHDFWQMGQTA</sequence>
<dbReference type="PROSITE" id="PS50110">
    <property type="entry name" value="RESPONSE_REGULATORY"/>
    <property type="match status" value="1"/>
</dbReference>
<evidence type="ECO:0000256" key="5">
    <source>
        <dbReference type="ARBA" id="ARBA00023163"/>
    </source>
</evidence>
<name>A0A2T6CAE7_9RHOB</name>
<evidence type="ECO:0000256" key="6">
    <source>
        <dbReference type="PROSITE-ProRule" id="PRU00169"/>
    </source>
</evidence>
<protein>
    <submittedName>
        <fullName evidence="8">Response regulator receiver domain-containing protein</fullName>
    </submittedName>
</protein>
<evidence type="ECO:0000313" key="9">
    <source>
        <dbReference type="Proteomes" id="UP000244092"/>
    </source>
</evidence>
<dbReference type="PANTHER" id="PTHR48111:SF1">
    <property type="entry name" value="TWO-COMPONENT RESPONSE REGULATOR ORR33"/>
    <property type="match status" value="1"/>
</dbReference>
<keyword evidence="2" id="KW-0902">Two-component regulatory system</keyword>
<evidence type="ECO:0000256" key="1">
    <source>
        <dbReference type="ARBA" id="ARBA00022553"/>
    </source>
</evidence>
<dbReference type="EMBL" id="QBKU01000012">
    <property type="protein sequence ID" value="PTX72191.1"/>
    <property type="molecule type" value="Genomic_DNA"/>
</dbReference>
<feature type="modified residue" description="4-aspartylphosphate" evidence="6">
    <location>
        <position position="79"/>
    </location>
</feature>
<dbReference type="InterPro" id="IPR001789">
    <property type="entry name" value="Sig_transdc_resp-reg_receiver"/>
</dbReference>